<name>A0ACB8XQQ0_ARCLA</name>
<reference evidence="2" key="1">
    <citation type="journal article" date="2022" name="Mol. Ecol. Resour.">
        <title>The genomes of chicory, endive, great burdock and yacon provide insights into Asteraceae palaeo-polyploidization history and plant inulin production.</title>
        <authorList>
            <person name="Fan W."/>
            <person name="Wang S."/>
            <person name="Wang H."/>
            <person name="Wang A."/>
            <person name="Jiang F."/>
            <person name="Liu H."/>
            <person name="Zhao H."/>
            <person name="Xu D."/>
            <person name="Zhang Y."/>
        </authorList>
    </citation>
    <scope>NUCLEOTIDE SEQUENCE [LARGE SCALE GENOMIC DNA]</scope>
    <source>
        <strain evidence="2">cv. Niubang</strain>
    </source>
</reference>
<sequence length="167" mass="18947">MEAKKMNEKEKFDGTWNIVRRRRVQNRGIGVRGRQNGGIQGGGAVGKKRCGEGADKGNNVQGNELVVRMDDKPVVKPFNDKKNIKEGNANKAEIKNKFDVLNKIPLGVTKEAWKLQNKIVDLWLELKNEPPDHNRETLSKDLLDYLYARCDFKTKKGYDVLPNDDAP</sequence>
<protein>
    <submittedName>
        <fullName evidence="1">Uncharacterized protein</fullName>
    </submittedName>
</protein>
<comment type="caution">
    <text evidence="1">The sequence shown here is derived from an EMBL/GenBank/DDBJ whole genome shotgun (WGS) entry which is preliminary data.</text>
</comment>
<dbReference type="EMBL" id="CM042061">
    <property type="protein sequence ID" value="KAI3672763.1"/>
    <property type="molecule type" value="Genomic_DNA"/>
</dbReference>
<organism evidence="1 2">
    <name type="scientific">Arctium lappa</name>
    <name type="common">Greater burdock</name>
    <name type="synonym">Lappa major</name>
    <dbReference type="NCBI Taxonomy" id="4217"/>
    <lineage>
        <taxon>Eukaryota</taxon>
        <taxon>Viridiplantae</taxon>
        <taxon>Streptophyta</taxon>
        <taxon>Embryophyta</taxon>
        <taxon>Tracheophyta</taxon>
        <taxon>Spermatophyta</taxon>
        <taxon>Magnoliopsida</taxon>
        <taxon>eudicotyledons</taxon>
        <taxon>Gunneridae</taxon>
        <taxon>Pentapetalae</taxon>
        <taxon>asterids</taxon>
        <taxon>campanulids</taxon>
        <taxon>Asterales</taxon>
        <taxon>Asteraceae</taxon>
        <taxon>Carduoideae</taxon>
        <taxon>Cardueae</taxon>
        <taxon>Arctiinae</taxon>
        <taxon>Arctium</taxon>
    </lineage>
</organism>
<evidence type="ECO:0000313" key="2">
    <source>
        <dbReference type="Proteomes" id="UP001055879"/>
    </source>
</evidence>
<gene>
    <name evidence="1" type="ORF">L6452_38862</name>
</gene>
<accession>A0ACB8XQQ0</accession>
<keyword evidence="2" id="KW-1185">Reference proteome</keyword>
<dbReference type="Proteomes" id="UP001055879">
    <property type="component" value="Linkage Group LG15"/>
</dbReference>
<proteinExistence type="predicted"/>
<reference evidence="1 2" key="2">
    <citation type="journal article" date="2022" name="Mol. Ecol. Resour.">
        <title>The genomes of chicory, endive, great burdock and yacon provide insights into Asteraceae paleo-polyploidization history and plant inulin production.</title>
        <authorList>
            <person name="Fan W."/>
            <person name="Wang S."/>
            <person name="Wang H."/>
            <person name="Wang A."/>
            <person name="Jiang F."/>
            <person name="Liu H."/>
            <person name="Zhao H."/>
            <person name="Xu D."/>
            <person name="Zhang Y."/>
        </authorList>
    </citation>
    <scope>NUCLEOTIDE SEQUENCE [LARGE SCALE GENOMIC DNA]</scope>
    <source>
        <strain evidence="2">cv. Niubang</strain>
    </source>
</reference>
<evidence type="ECO:0000313" key="1">
    <source>
        <dbReference type="EMBL" id="KAI3672763.1"/>
    </source>
</evidence>